<evidence type="ECO:0000256" key="6">
    <source>
        <dbReference type="ARBA" id="ARBA00022989"/>
    </source>
</evidence>
<feature type="transmembrane region" description="Helical" evidence="12">
    <location>
        <begin position="480"/>
        <end position="498"/>
    </location>
</feature>
<keyword evidence="8" id="KW-0408">Iron</keyword>
<comment type="subcellular location">
    <subcellularLocation>
        <location evidence="1">Membrane</location>
        <topology evidence="1">Multi-pass membrane protein</topology>
    </subcellularLocation>
</comment>
<evidence type="ECO:0000256" key="5">
    <source>
        <dbReference type="ARBA" id="ARBA00022832"/>
    </source>
</evidence>
<keyword evidence="11" id="KW-0444">Lipid biosynthesis</keyword>
<dbReference type="CDD" id="cd03505">
    <property type="entry name" value="Delta9-FADS-like"/>
    <property type="match status" value="3"/>
</dbReference>
<comment type="caution">
    <text evidence="15">The sequence shown here is derived from an EMBL/GenBank/DDBJ whole genome shotgun (WGS) entry which is preliminary data.</text>
</comment>
<feature type="transmembrane region" description="Helical" evidence="12">
    <location>
        <begin position="262"/>
        <end position="283"/>
    </location>
</feature>
<dbReference type="PRINTS" id="PR00075">
    <property type="entry name" value="FACDDSATRASE"/>
</dbReference>
<comment type="cofactor">
    <cofactor evidence="11">
        <name>Fe(2+)</name>
        <dbReference type="ChEBI" id="CHEBI:29033"/>
    </cofactor>
</comment>
<feature type="domain" description="Fatty acid desaturase" evidence="14">
    <location>
        <begin position="772"/>
        <end position="984"/>
    </location>
</feature>
<feature type="transmembrane region" description="Helical" evidence="12">
    <location>
        <begin position="600"/>
        <end position="626"/>
    </location>
</feature>
<feature type="domain" description="Fatty acid desaturase" evidence="14">
    <location>
        <begin position="484"/>
        <end position="688"/>
    </location>
</feature>
<feature type="transmembrane region" description="Helical" evidence="12">
    <location>
        <begin position="144"/>
        <end position="164"/>
    </location>
</feature>
<comment type="similarity">
    <text evidence="3 11">Belongs to the fatty acid desaturase type 1 family.</text>
</comment>
<evidence type="ECO:0000256" key="12">
    <source>
        <dbReference type="SAM" id="Phobius"/>
    </source>
</evidence>
<keyword evidence="6 12" id="KW-1133">Transmembrane helix</keyword>
<evidence type="ECO:0000256" key="10">
    <source>
        <dbReference type="ARBA" id="ARBA00023136"/>
    </source>
</evidence>
<name>A0ABQ8DY64_BRANA</name>
<dbReference type="InterPro" id="IPR015876">
    <property type="entry name" value="Acyl-CoA_DS"/>
</dbReference>
<dbReference type="InterPro" id="IPR005804">
    <property type="entry name" value="FA_desaturase_dom"/>
</dbReference>
<dbReference type="Pfam" id="PF00487">
    <property type="entry name" value="FA_desaturase"/>
    <property type="match status" value="3"/>
</dbReference>
<evidence type="ECO:0000256" key="1">
    <source>
        <dbReference type="ARBA" id="ARBA00004141"/>
    </source>
</evidence>
<evidence type="ECO:0000259" key="14">
    <source>
        <dbReference type="Pfam" id="PF00487"/>
    </source>
</evidence>
<keyword evidence="13" id="KW-0732">Signal</keyword>
<evidence type="ECO:0000313" key="16">
    <source>
        <dbReference type="Proteomes" id="UP000824890"/>
    </source>
</evidence>
<dbReference type="PANTHER" id="PTHR11351">
    <property type="entry name" value="ACYL-COA DESATURASE"/>
    <property type="match status" value="1"/>
</dbReference>
<evidence type="ECO:0000313" key="15">
    <source>
        <dbReference type="EMBL" id="KAH0934274.1"/>
    </source>
</evidence>
<dbReference type="Proteomes" id="UP000824890">
    <property type="component" value="Unassembled WGS sequence"/>
</dbReference>
<evidence type="ECO:0000256" key="4">
    <source>
        <dbReference type="ARBA" id="ARBA00022692"/>
    </source>
</evidence>
<dbReference type="EMBL" id="JAGKQM010000003">
    <property type="protein sequence ID" value="KAH0934274.1"/>
    <property type="molecule type" value="Genomic_DNA"/>
</dbReference>
<keyword evidence="11" id="KW-0275">Fatty acid biosynthesis</keyword>
<gene>
    <name evidence="15" type="ORF">HID58_011391</name>
</gene>
<keyword evidence="9" id="KW-0443">Lipid metabolism</keyword>
<evidence type="ECO:0000256" key="3">
    <source>
        <dbReference type="ARBA" id="ARBA00009295"/>
    </source>
</evidence>
<keyword evidence="16" id="KW-1185">Reference proteome</keyword>
<keyword evidence="10 12" id="KW-0472">Membrane</keyword>
<feature type="chain" id="PRO_5045081056" description="Fatty acid desaturase domain-containing protein" evidence="13">
    <location>
        <begin position="17"/>
        <end position="1022"/>
    </location>
</feature>
<organism evidence="15 16">
    <name type="scientific">Brassica napus</name>
    <name type="common">Rape</name>
    <dbReference type="NCBI Taxonomy" id="3708"/>
    <lineage>
        <taxon>Eukaryota</taxon>
        <taxon>Viridiplantae</taxon>
        <taxon>Streptophyta</taxon>
        <taxon>Embryophyta</taxon>
        <taxon>Tracheophyta</taxon>
        <taxon>Spermatophyta</taxon>
        <taxon>Magnoliopsida</taxon>
        <taxon>eudicotyledons</taxon>
        <taxon>Gunneridae</taxon>
        <taxon>Pentapetalae</taxon>
        <taxon>rosids</taxon>
        <taxon>malvids</taxon>
        <taxon>Brassicales</taxon>
        <taxon>Brassicaceae</taxon>
        <taxon>Brassiceae</taxon>
        <taxon>Brassica</taxon>
    </lineage>
</organism>
<feature type="domain" description="Fatty acid desaturase" evidence="14">
    <location>
        <begin position="148"/>
        <end position="360"/>
    </location>
</feature>
<evidence type="ECO:0000256" key="11">
    <source>
        <dbReference type="RuleBase" id="RU000581"/>
    </source>
</evidence>
<evidence type="ECO:0000256" key="7">
    <source>
        <dbReference type="ARBA" id="ARBA00023002"/>
    </source>
</evidence>
<evidence type="ECO:0000256" key="9">
    <source>
        <dbReference type="ARBA" id="ARBA00023098"/>
    </source>
</evidence>
<proteinExistence type="inferred from homology"/>
<protein>
    <recommendedName>
        <fullName evidence="14">Fatty acid desaturase domain-containing protein</fullName>
    </recommendedName>
</protein>
<comment type="pathway">
    <text evidence="2">Lipid metabolism; polyunsaturated fatty acid biosynthesis.</text>
</comment>
<evidence type="ECO:0000256" key="2">
    <source>
        <dbReference type="ARBA" id="ARBA00005105"/>
    </source>
</evidence>
<keyword evidence="4 11" id="KW-0812">Transmembrane</keyword>
<dbReference type="PANTHER" id="PTHR11351:SF96">
    <property type="entry name" value="FATTY ACID DESATURASE DOMAIN-CONTAINING PROTEIN"/>
    <property type="match status" value="1"/>
</dbReference>
<feature type="signal peptide" evidence="13">
    <location>
        <begin position="1"/>
        <end position="16"/>
    </location>
</feature>
<evidence type="ECO:0000256" key="8">
    <source>
        <dbReference type="ARBA" id="ARBA00023004"/>
    </source>
</evidence>
<keyword evidence="7 11" id="KW-0560">Oxidoreductase</keyword>
<comment type="domain">
    <text evidence="11">The histidine box domains are involved in binding the catalytic metal ions.</text>
</comment>
<sequence length="1022" mass="117357">MISSLLLLLAITSTMASLLTSPLTKPKPFCLSSSTRILTTSPSLNFTRVSFTHSQKLAPFKLPSLLSAFSEKSQKRDVTASAADRESGDYRRIMLSDVMVKKKKDENPWWEREWSPMDFGAVAVVLSMHVLSLLAPFHFNWRAVSVAFGLYVVTGLLGVTLSFHRNLSHKSFKLPKWLEYLFAYFGAQALQGNPIDWVSTHRYHHQFCDSDRDPHSPLDGFWFSHMNWMFDANTITQRVGERNNVGDLEKQPFYQFLRSTYIWHPLALAVALYALGGFPFVVWGMGVRIVWMYHITWLVNSACHVWGEQAWNTGDLSKNNWMVAALAFGEGWHNNHHAFEFSARHGLEWWQLDMTWYVVRFLQAIGTMVSLCTTLKPLSPFSPFVKQGNLNYTSALLTYRTSNSANSFLPKRGGTVAVHDAPDQVESSCRIPLTEVVAVRKKSAFWERSWSSRDVRNVVVLGGVHLLSLFAPLYFSWAAFRLFVCLHLTIGMCIALCYHRNLSHRSFDLPKWLEFIFAYGGILAFQGDPIEWVSNHRYHHKHCDTQRDPHSPTQGFWFGHFTWLFDSGSILKKCGGEENVNDLVREPFYRFLQRTLPLHLIAYGFLLYICGGMPYLVWGIGVATVVRLHGTLLVNSVCHTWGTRAWNTPDVSKNNWWAAIITIGEGWHNNHHAFEFSARVGLEWWQLDVTWCLICFLEAIGLATNVKSPTEAQKKIINSNALFTYHTPNSTNYMLSKRGGSVAHKKLTFVAVHDAPDQVESFSRIPFSEVVGICITLSYHRNLSHRSFDLPKWLEYLFAYGGVLAFQGDPIEWVSNHRYHHKYCETQRDPHSPIQGFWYSHVTWIFDTGSILKKCGGYENVSDLLRQPFYRFLQRTFGLHQIAFGLLLYFCGGMPFLAWGLGVATVVRSHTTFLVNSVCHIWGTRAWNTPDFSKNNWYYCLHIWDNLHLWVAIITFGEGWHNNHHAFEFSARHGLEWWQLDVTWYLIRFLKAIGLATNVKLPTEAQKRMALAQVCISNSTNP</sequence>
<evidence type="ECO:0000256" key="13">
    <source>
        <dbReference type="SAM" id="SignalP"/>
    </source>
</evidence>
<accession>A0ABQ8DY64</accession>
<reference evidence="15 16" key="1">
    <citation type="submission" date="2021-05" db="EMBL/GenBank/DDBJ databases">
        <title>Genome Assembly of Synthetic Allotetraploid Brassica napus Reveals Homoeologous Exchanges between Subgenomes.</title>
        <authorList>
            <person name="Davis J.T."/>
        </authorList>
    </citation>
    <scope>NUCLEOTIDE SEQUENCE [LARGE SCALE GENOMIC DNA]</scope>
    <source>
        <strain evidence="16">cv. Da-Ae</strain>
        <tissue evidence="15">Seedling</tissue>
    </source>
</reference>
<feature type="transmembrane region" description="Helical" evidence="12">
    <location>
        <begin position="882"/>
        <end position="907"/>
    </location>
</feature>
<keyword evidence="5" id="KW-0276">Fatty acid metabolism</keyword>